<sequence>MNPIHQNRQALSATAVVTQLTQLNGDAAQGWKLIDGALEKTYTFPDFHATMAFVNAVAWIAHRENHHPDLALGFGRCTVRFNTHDVGGISVSDFFCAAAVDALLKD</sequence>
<dbReference type="CDD" id="cd00913">
    <property type="entry name" value="PCD_DCoH_subfamily_a"/>
    <property type="match status" value="1"/>
</dbReference>
<evidence type="ECO:0000256" key="1">
    <source>
        <dbReference type="ARBA" id="ARBA00001554"/>
    </source>
</evidence>
<organism evidence="5 6">
    <name type="scientific">Hydrogenophaga aromaticivorans</name>
    <dbReference type="NCBI Taxonomy" id="2610898"/>
    <lineage>
        <taxon>Bacteria</taxon>
        <taxon>Pseudomonadati</taxon>
        <taxon>Pseudomonadota</taxon>
        <taxon>Betaproteobacteria</taxon>
        <taxon>Burkholderiales</taxon>
        <taxon>Comamonadaceae</taxon>
        <taxon>Hydrogenophaga</taxon>
    </lineage>
</organism>
<dbReference type="GO" id="GO:0008124">
    <property type="term" value="F:4-alpha-hydroxytetrahydrobiopterin dehydratase activity"/>
    <property type="evidence" value="ECO:0007669"/>
    <property type="project" value="UniProtKB-UniRule"/>
</dbReference>
<dbReference type="PANTHER" id="PTHR12599">
    <property type="entry name" value="PTERIN-4-ALPHA-CARBINOLAMINE DEHYDRATASE"/>
    <property type="match status" value="1"/>
</dbReference>
<evidence type="ECO:0000256" key="4">
    <source>
        <dbReference type="HAMAP-Rule" id="MF_00434"/>
    </source>
</evidence>
<dbReference type="Pfam" id="PF01329">
    <property type="entry name" value="Pterin_4a"/>
    <property type="match status" value="1"/>
</dbReference>
<comment type="caution">
    <text evidence="5">The sequence shown here is derived from an EMBL/GenBank/DDBJ whole genome shotgun (WGS) entry which is preliminary data.</text>
</comment>
<dbReference type="EMBL" id="VYGV01000025">
    <property type="protein sequence ID" value="NWF48032.1"/>
    <property type="molecule type" value="Genomic_DNA"/>
</dbReference>
<dbReference type="Proteomes" id="UP000545507">
    <property type="component" value="Unassembled WGS sequence"/>
</dbReference>
<proteinExistence type="inferred from homology"/>
<comment type="catalytic activity">
    <reaction evidence="1 4">
        <text>(4aS,6R)-4a-hydroxy-L-erythro-5,6,7,8-tetrahydrobiopterin = (6R)-L-erythro-6,7-dihydrobiopterin + H2O</text>
        <dbReference type="Rhea" id="RHEA:11920"/>
        <dbReference type="ChEBI" id="CHEBI:15377"/>
        <dbReference type="ChEBI" id="CHEBI:15642"/>
        <dbReference type="ChEBI" id="CHEBI:43120"/>
        <dbReference type="EC" id="4.2.1.96"/>
    </reaction>
</comment>
<dbReference type="HAMAP" id="MF_00434">
    <property type="entry name" value="Pterin_4_alpha"/>
    <property type="match status" value="1"/>
</dbReference>
<keyword evidence="6" id="KW-1185">Reference proteome</keyword>
<dbReference type="PANTHER" id="PTHR12599:SF0">
    <property type="entry name" value="PTERIN-4-ALPHA-CARBINOLAMINE DEHYDRATASE"/>
    <property type="match status" value="1"/>
</dbReference>
<dbReference type="EC" id="4.2.1.96" evidence="4"/>
<name>A0A7Y8H1S2_9BURK</name>
<evidence type="ECO:0000256" key="2">
    <source>
        <dbReference type="ARBA" id="ARBA00006472"/>
    </source>
</evidence>
<dbReference type="GO" id="GO:0006729">
    <property type="term" value="P:tetrahydrobiopterin biosynthetic process"/>
    <property type="evidence" value="ECO:0007669"/>
    <property type="project" value="InterPro"/>
</dbReference>
<gene>
    <name evidence="5" type="ORF">F3K02_22650</name>
</gene>
<dbReference type="Gene3D" id="3.30.1360.20">
    <property type="entry name" value="Transcriptional coactivator/pterin dehydratase"/>
    <property type="match status" value="1"/>
</dbReference>
<evidence type="ECO:0000256" key="3">
    <source>
        <dbReference type="ARBA" id="ARBA00023239"/>
    </source>
</evidence>
<dbReference type="AlphaFoldDB" id="A0A7Y8H1S2"/>
<comment type="similarity">
    <text evidence="2 4">Belongs to the pterin-4-alpha-carbinolamine dehydratase family.</text>
</comment>
<dbReference type="SUPFAM" id="SSF55248">
    <property type="entry name" value="PCD-like"/>
    <property type="match status" value="1"/>
</dbReference>
<protein>
    <recommendedName>
        <fullName evidence="4">Putative pterin-4-alpha-carbinolamine dehydratase</fullName>
        <shortName evidence="4">PHS</shortName>
        <ecNumber evidence="4">4.2.1.96</ecNumber>
    </recommendedName>
    <alternativeName>
        <fullName evidence="4">4-alpha-hydroxy-tetrahydropterin dehydratase</fullName>
    </alternativeName>
    <alternativeName>
        <fullName evidence="4">Pterin carbinolamine dehydratase</fullName>
        <shortName evidence="4">PCD</shortName>
    </alternativeName>
</protein>
<dbReference type="InterPro" id="IPR036428">
    <property type="entry name" value="PCD_sf"/>
</dbReference>
<dbReference type="RefSeq" id="WP_177138251.1">
    <property type="nucleotide sequence ID" value="NZ_JAGPWB010000011.1"/>
</dbReference>
<accession>A0A7Y8H1S2</accession>
<reference evidence="5 6" key="1">
    <citation type="submission" date="2019-09" db="EMBL/GenBank/DDBJ databases">
        <title>Hydrogenophaga aromatica sp. nov., isolated from a para-xylene-degrading enrichment culture.</title>
        <authorList>
            <person name="Tancsics A."/>
            <person name="Banerjee S."/>
        </authorList>
    </citation>
    <scope>NUCLEOTIDE SEQUENCE [LARGE SCALE GENOMIC DNA]</scope>
    <source>
        <strain evidence="5 6">D2P1</strain>
    </source>
</reference>
<dbReference type="InterPro" id="IPR001533">
    <property type="entry name" value="Pterin_deHydtase"/>
</dbReference>
<keyword evidence="3 4" id="KW-0456">Lyase</keyword>
<evidence type="ECO:0000313" key="5">
    <source>
        <dbReference type="EMBL" id="NWF48032.1"/>
    </source>
</evidence>
<evidence type="ECO:0000313" key="6">
    <source>
        <dbReference type="Proteomes" id="UP000545507"/>
    </source>
</evidence>